<dbReference type="PANTHER" id="PTHR47027">
    <property type="entry name" value="REVERSE TRANSCRIPTASE DOMAIN-CONTAINING PROTEIN"/>
    <property type="match status" value="1"/>
</dbReference>
<comment type="caution">
    <text evidence="2">The sequence shown here is derived from an EMBL/GenBank/DDBJ whole genome shotgun (WGS) entry which is preliminary data.</text>
</comment>
<evidence type="ECO:0000313" key="3">
    <source>
        <dbReference type="Proteomes" id="UP000596742"/>
    </source>
</evidence>
<reference evidence="2" key="1">
    <citation type="submission" date="2018-11" db="EMBL/GenBank/DDBJ databases">
        <authorList>
            <person name="Alioto T."/>
            <person name="Alioto T."/>
        </authorList>
    </citation>
    <scope>NUCLEOTIDE SEQUENCE</scope>
</reference>
<name>A0A8B6C2S3_MYTGA</name>
<dbReference type="EMBL" id="UYJE01001099">
    <property type="protein sequence ID" value="VDH99105.1"/>
    <property type="molecule type" value="Genomic_DNA"/>
</dbReference>
<gene>
    <name evidence="2" type="ORF">MGAL_10B068777</name>
</gene>
<feature type="domain" description="Reverse transcriptase" evidence="1">
    <location>
        <begin position="16"/>
        <end position="151"/>
    </location>
</feature>
<accession>A0A8B6C2S3</accession>
<evidence type="ECO:0000259" key="1">
    <source>
        <dbReference type="Pfam" id="PF00078"/>
    </source>
</evidence>
<dbReference type="InterPro" id="IPR000477">
    <property type="entry name" value="RT_dom"/>
</dbReference>
<organism evidence="2 3">
    <name type="scientific">Mytilus galloprovincialis</name>
    <name type="common">Mediterranean mussel</name>
    <dbReference type="NCBI Taxonomy" id="29158"/>
    <lineage>
        <taxon>Eukaryota</taxon>
        <taxon>Metazoa</taxon>
        <taxon>Spiralia</taxon>
        <taxon>Lophotrochozoa</taxon>
        <taxon>Mollusca</taxon>
        <taxon>Bivalvia</taxon>
        <taxon>Autobranchia</taxon>
        <taxon>Pteriomorphia</taxon>
        <taxon>Mytilida</taxon>
        <taxon>Mytiloidea</taxon>
        <taxon>Mytilidae</taxon>
        <taxon>Mytilinae</taxon>
        <taxon>Mytilus</taxon>
    </lineage>
</organism>
<dbReference type="PANTHER" id="PTHR47027:SF20">
    <property type="entry name" value="REVERSE TRANSCRIPTASE-LIKE PROTEIN WITH RNA-DIRECTED DNA POLYMERASE DOMAIN"/>
    <property type="match status" value="1"/>
</dbReference>
<dbReference type="AlphaFoldDB" id="A0A8B6C2S3"/>
<sequence length="368" mass="41855">MAALILSEACSEITGKQTIFVTTLDSQKAFDVVSHVILMDRLYHYGLNLNLWNIIEELYSGVTSTVKWKGETSTSFEIHQGVRQGGVLSTHLYKAYINELLLDLQKRNLGSHIGNNYVGCPTCADEIKNIVDNYSKEHRFNIHPQKSNVIIKTGNKRKDPEDSDAFKMGNNDLNCTDRTTHLGLTRSTKDETRINVDDRISLARRTLYSLIKTGVHGSNGLNPKSSYRIYQAYVLPRLLYGLETLHVNSKEMSLLSSFHLDTLRKLQSLPKRTACASVYLLLGALPLIAEIHKRQLSLLFGVLNSDNETIRSLAMRQYMSGRSTSFFTKTAEILEMYNLPFFLDLFEKKYSKIEWKKTDKISNNLSLD</sequence>
<dbReference type="OrthoDB" id="425014at2759"/>
<dbReference type="Proteomes" id="UP000596742">
    <property type="component" value="Unassembled WGS sequence"/>
</dbReference>
<evidence type="ECO:0000313" key="2">
    <source>
        <dbReference type="EMBL" id="VDH99105.1"/>
    </source>
</evidence>
<proteinExistence type="predicted"/>
<dbReference type="Pfam" id="PF00078">
    <property type="entry name" value="RVT_1"/>
    <property type="match status" value="1"/>
</dbReference>
<keyword evidence="3" id="KW-1185">Reference proteome</keyword>
<protein>
    <recommendedName>
        <fullName evidence="1">Reverse transcriptase domain-containing protein</fullName>
    </recommendedName>
</protein>